<protein>
    <submittedName>
        <fullName evidence="2">Uncharacterized protein</fullName>
    </submittedName>
</protein>
<organism evidence="2 3">
    <name type="scientific">Nothoprocta perdicaria</name>
    <name type="common">Chilean tinamou</name>
    <name type="synonym">Crypturus perdicarius</name>
    <dbReference type="NCBI Taxonomy" id="30464"/>
    <lineage>
        <taxon>Eukaryota</taxon>
        <taxon>Metazoa</taxon>
        <taxon>Chordata</taxon>
        <taxon>Craniata</taxon>
        <taxon>Vertebrata</taxon>
        <taxon>Euteleostomi</taxon>
        <taxon>Archelosauria</taxon>
        <taxon>Archosauria</taxon>
        <taxon>Dinosauria</taxon>
        <taxon>Saurischia</taxon>
        <taxon>Theropoda</taxon>
        <taxon>Coelurosauria</taxon>
        <taxon>Aves</taxon>
        <taxon>Palaeognathae</taxon>
        <taxon>Tinamiformes</taxon>
        <taxon>Tinamidae</taxon>
        <taxon>Nothoprocta</taxon>
    </lineage>
</organism>
<dbReference type="Ensembl" id="ENSNPET00000019931.1">
    <property type="protein sequence ID" value="ENSNPEP00000019432.1"/>
    <property type="gene ID" value="ENSNPEG00000014486.1"/>
</dbReference>
<reference evidence="2" key="2">
    <citation type="submission" date="2025-09" db="UniProtKB">
        <authorList>
            <consortium name="Ensembl"/>
        </authorList>
    </citation>
    <scope>IDENTIFICATION</scope>
</reference>
<evidence type="ECO:0000256" key="1">
    <source>
        <dbReference type="SAM" id="MobiDB-lite"/>
    </source>
</evidence>
<evidence type="ECO:0000313" key="3">
    <source>
        <dbReference type="Proteomes" id="UP000694420"/>
    </source>
</evidence>
<evidence type="ECO:0000313" key="2">
    <source>
        <dbReference type="Ensembl" id="ENSNPEP00000019432.1"/>
    </source>
</evidence>
<name>A0A8C7EH40_NOTPE</name>
<reference evidence="2" key="1">
    <citation type="submission" date="2025-08" db="UniProtKB">
        <authorList>
            <consortium name="Ensembl"/>
        </authorList>
    </citation>
    <scope>IDENTIFICATION</scope>
</reference>
<dbReference type="Proteomes" id="UP000694420">
    <property type="component" value="Unplaced"/>
</dbReference>
<sequence>MKLLTHNLLTSHVRGLRPGGGFPLRIQVPTGTGNGNREPGTGPEGGGAARCPAKTRPLPAEKPAPCRNPLRCGRSPAHLRRDPVGSGSPSPLPRATPP</sequence>
<dbReference type="AlphaFoldDB" id="A0A8C7EH40"/>
<keyword evidence="3" id="KW-1185">Reference proteome</keyword>
<proteinExistence type="predicted"/>
<feature type="region of interest" description="Disordered" evidence="1">
    <location>
        <begin position="15"/>
        <end position="98"/>
    </location>
</feature>
<accession>A0A8C7EH40</accession>